<accession>A0A0K0DKD8</accession>
<dbReference type="Proteomes" id="UP000035642">
    <property type="component" value="Unassembled WGS sequence"/>
</dbReference>
<dbReference type="AlphaFoldDB" id="A0A0K0DKD8"/>
<sequence>MRVIIVIMCMLYCVIDISMGGACWRSKFVVVKREYKDGVDKQKAVMNAMKDIAGYLNSEISETVAPKINVCRVVIFEKAVLECCLP</sequence>
<evidence type="ECO:0000313" key="2">
    <source>
        <dbReference type="Proteomes" id="UP000035642"/>
    </source>
</evidence>
<feature type="chain" id="PRO_5005326788" evidence="1">
    <location>
        <begin position="21"/>
        <end position="86"/>
    </location>
</feature>
<proteinExistence type="predicted"/>
<keyword evidence="1" id="KW-0732">Signal</keyword>
<name>A0A0K0DKD8_ANGCA</name>
<reference evidence="3" key="2">
    <citation type="submission" date="2017-02" db="UniProtKB">
        <authorList>
            <consortium name="WormBaseParasite"/>
        </authorList>
    </citation>
    <scope>IDENTIFICATION</scope>
</reference>
<protein>
    <submittedName>
        <fullName evidence="3">Cystatin domain-containing protein</fullName>
    </submittedName>
</protein>
<keyword evidence="2" id="KW-1185">Reference proteome</keyword>
<evidence type="ECO:0000256" key="1">
    <source>
        <dbReference type="SAM" id="SignalP"/>
    </source>
</evidence>
<organism evidence="2 3">
    <name type="scientific">Angiostrongylus cantonensis</name>
    <name type="common">Rat lungworm</name>
    <dbReference type="NCBI Taxonomy" id="6313"/>
    <lineage>
        <taxon>Eukaryota</taxon>
        <taxon>Metazoa</taxon>
        <taxon>Ecdysozoa</taxon>
        <taxon>Nematoda</taxon>
        <taxon>Chromadorea</taxon>
        <taxon>Rhabditida</taxon>
        <taxon>Rhabditina</taxon>
        <taxon>Rhabditomorpha</taxon>
        <taxon>Strongyloidea</taxon>
        <taxon>Metastrongylidae</taxon>
        <taxon>Angiostrongylus</taxon>
    </lineage>
</organism>
<evidence type="ECO:0000313" key="3">
    <source>
        <dbReference type="WBParaSite" id="ACAC_0001196801-mRNA-1"/>
    </source>
</evidence>
<dbReference type="WBParaSite" id="ACAC_0001196801-mRNA-1">
    <property type="protein sequence ID" value="ACAC_0001196801-mRNA-1"/>
    <property type="gene ID" value="ACAC_0001196801"/>
</dbReference>
<reference evidence="2" key="1">
    <citation type="submission" date="2012-09" db="EMBL/GenBank/DDBJ databases">
        <authorList>
            <person name="Martin A.A."/>
        </authorList>
    </citation>
    <scope>NUCLEOTIDE SEQUENCE</scope>
</reference>
<feature type="signal peptide" evidence="1">
    <location>
        <begin position="1"/>
        <end position="20"/>
    </location>
</feature>